<dbReference type="SUPFAM" id="SSF52540">
    <property type="entry name" value="P-loop containing nucleoside triphosphate hydrolases"/>
    <property type="match status" value="1"/>
</dbReference>
<evidence type="ECO:0000256" key="2">
    <source>
        <dbReference type="ARBA" id="ARBA00022741"/>
    </source>
</evidence>
<comment type="caution">
    <text evidence="5">The sequence shown here is derived from an EMBL/GenBank/DDBJ whole genome shotgun (WGS) entry which is preliminary data.</text>
</comment>
<dbReference type="Gene3D" id="3.40.50.300">
    <property type="entry name" value="P-loop containing nucleotide triphosphate hydrolases"/>
    <property type="match status" value="1"/>
</dbReference>
<dbReference type="SMART" id="SM00382">
    <property type="entry name" value="AAA"/>
    <property type="match status" value="1"/>
</dbReference>
<keyword evidence="6" id="KW-1185">Reference proteome</keyword>
<dbReference type="PROSITE" id="PS50893">
    <property type="entry name" value="ABC_TRANSPORTER_2"/>
    <property type="match status" value="1"/>
</dbReference>
<dbReference type="PANTHER" id="PTHR43423:SF1">
    <property type="entry name" value="ABC TRANSPORTER I FAMILY MEMBER 17"/>
    <property type="match status" value="1"/>
</dbReference>
<keyword evidence="2" id="KW-0547">Nucleotide-binding</keyword>
<keyword evidence="3 5" id="KW-0067">ATP-binding</keyword>
<organism evidence="5 6">
    <name type="scientific">Aliibacillus thermotolerans</name>
    <dbReference type="NCBI Taxonomy" id="1834418"/>
    <lineage>
        <taxon>Bacteria</taxon>
        <taxon>Bacillati</taxon>
        <taxon>Bacillota</taxon>
        <taxon>Bacilli</taxon>
        <taxon>Bacillales</taxon>
        <taxon>Bacillaceae</taxon>
        <taxon>Aliibacillus</taxon>
    </lineage>
</organism>
<proteinExistence type="predicted"/>
<accession>A0ABW0U6A2</accession>
<evidence type="ECO:0000256" key="1">
    <source>
        <dbReference type="ARBA" id="ARBA00022448"/>
    </source>
</evidence>
<evidence type="ECO:0000313" key="6">
    <source>
        <dbReference type="Proteomes" id="UP001596143"/>
    </source>
</evidence>
<dbReference type="InterPro" id="IPR003593">
    <property type="entry name" value="AAA+_ATPase"/>
</dbReference>
<dbReference type="CDD" id="cd03228">
    <property type="entry name" value="ABCC_MRP_Like"/>
    <property type="match status" value="1"/>
</dbReference>
<dbReference type="InterPro" id="IPR003439">
    <property type="entry name" value="ABC_transporter-like_ATP-bd"/>
</dbReference>
<evidence type="ECO:0000256" key="3">
    <source>
        <dbReference type="ARBA" id="ARBA00022840"/>
    </source>
</evidence>
<dbReference type="GO" id="GO:0005524">
    <property type="term" value="F:ATP binding"/>
    <property type="evidence" value="ECO:0007669"/>
    <property type="project" value="UniProtKB-KW"/>
</dbReference>
<keyword evidence="1" id="KW-0813">Transport</keyword>
<dbReference type="Proteomes" id="UP001596143">
    <property type="component" value="Unassembled WGS sequence"/>
</dbReference>
<sequence>MLFTLENVTYRHILHIPTLHIEKNKMTCLIGESGSGKSTLLKLFNKMLSPTSGTILYNGEPLTDIDAVQLRRNVSMLSQTPVMFGETITEDIEICFSFHEKEPPSIPSIEEMCRQFYLHKSGDTKTDTLSGGEKQRLALARMMLLQPNVFLLDEATSALDEKLEKQVMTTLVEQVKKLHASLIYVTHSLEIAHHFSDTVIDVTPYSLAKER</sequence>
<dbReference type="Pfam" id="PF00005">
    <property type="entry name" value="ABC_tran"/>
    <property type="match status" value="1"/>
</dbReference>
<protein>
    <submittedName>
        <fullName evidence="5">ABC transporter ATP-binding protein</fullName>
    </submittedName>
</protein>
<dbReference type="InterPro" id="IPR027417">
    <property type="entry name" value="P-loop_NTPase"/>
</dbReference>
<evidence type="ECO:0000259" key="4">
    <source>
        <dbReference type="PROSITE" id="PS50893"/>
    </source>
</evidence>
<feature type="domain" description="ABC transporter" evidence="4">
    <location>
        <begin position="3"/>
        <end position="210"/>
    </location>
</feature>
<name>A0ABW0U6A2_9BACI</name>
<dbReference type="PANTHER" id="PTHR43423">
    <property type="entry name" value="ABC TRANSPORTER I FAMILY MEMBER 17"/>
    <property type="match status" value="1"/>
</dbReference>
<gene>
    <name evidence="5" type="ORF">ACFPTR_08610</name>
</gene>
<dbReference type="InterPro" id="IPR017871">
    <property type="entry name" value="ABC_transporter-like_CS"/>
</dbReference>
<dbReference type="RefSeq" id="WP_270896547.1">
    <property type="nucleotide sequence ID" value="NZ_JBHSPF010000039.1"/>
</dbReference>
<dbReference type="PROSITE" id="PS00211">
    <property type="entry name" value="ABC_TRANSPORTER_1"/>
    <property type="match status" value="1"/>
</dbReference>
<dbReference type="EMBL" id="JBHSPF010000039">
    <property type="protein sequence ID" value="MFC5628933.1"/>
    <property type="molecule type" value="Genomic_DNA"/>
</dbReference>
<reference evidence="6" key="1">
    <citation type="journal article" date="2019" name="Int. J. Syst. Evol. Microbiol.">
        <title>The Global Catalogue of Microorganisms (GCM) 10K type strain sequencing project: providing services to taxonomists for standard genome sequencing and annotation.</title>
        <authorList>
            <consortium name="The Broad Institute Genomics Platform"/>
            <consortium name="The Broad Institute Genome Sequencing Center for Infectious Disease"/>
            <person name="Wu L."/>
            <person name="Ma J."/>
        </authorList>
    </citation>
    <scope>NUCLEOTIDE SEQUENCE [LARGE SCALE GENOMIC DNA]</scope>
    <source>
        <strain evidence="6">CGMCC 1.15790</strain>
    </source>
</reference>
<evidence type="ECO:0000313" key="5">
    <source>
        <dbReference type="EMBL" id="MFC5628933.1"/>
    </source>
</evidence>